<proteinExistence type="predicted"/>
<reference evidence="3" key="1">
    <citation type="journal article" date="2019" name="Int. J. Syst. Evol. Microbiol.">
        <title>The Global Catalogue of Microorganisms (GCM) 10K type strain sequencing project: providing services to taxonomists for standard genome sequencing and annotation.</title>
        <authorList>
            <consortium name="The Broad Institute Genomics Platform"/>
            <consortium name="The Broad Institute Genome Sequencing Center for Infectious Disease"/>
            <person name="Wu L."/>
            <person name="Ma J."/>
        </authorList>
    </citation>
    <scope>NUCLEOTIDE SEQUENCE [LARGE SCALE GENOMIC DNA]</scope>
    <source>
        <strain evidence="3">CGMCC 1.14993</strain>
    </source>
</reference>
<name>A0A8J3AEQ7_9BACI</name>
<evidence type="ECO:0000256" key="1">
    <source>
        <dbReference type="SAM" id="Phobius"/>
    </source>
</evidence>
<dbReference type="EMBL" id="BMHB01000001">
    <property type="protein sequence ID" value="GGI12539.1"/>
    <property type="molecule type" value="Genomic_DNA"/>
</dbReference>
<sequence>MFPGDYIFLILIYLKPLLFIAIIIWLFFENRKKKFEIQRLEAKIDKILETLNRKD</sequence>
<organism evidence="2 3">
    <name type="scientific">Gottfriedia solisilvae</name>
    <dbReference type="NCBI Taxonomy" id="1516104"/>
    <lineage>
        <taxon>Bacteria</taxon>
        <taxon>Bacillati</taxon>
        <taxon>Bacillota</taxon>
        <taxon>Bacilli</taxon>
        <taxon>Bacillales</taxon>
        <taxon>Bacillaceae</taxon>
        <taxon>Gottfriedia</taxon>
    </lineage>
</organism>
<keyword evidence="1" id="KW-0472">Membrane</keyword>
<dbReference type="RefSeq" id="WP_158093128.1">
    <property type="nucleotide sequence ID" value="NZ_BMHB01000001.1"/>
</dbReference>
<feature type="transmembrane region" description="Helical" evidence="1">
    <location>
        <begin position="6"/>
        <end position="28"/>
    </location>
</feature>
<accession>A0A8J3AEQ7</accession>
<protein>
    <recommendedName>
        <fullName evidence="4">DUF4083 domain-containing protein</fullName>
    </recommendedName>
</protein>
<dbReference type="Proteomes" id="UP000626244">
    <property type="component" value="Unassembled WGS sequence"/>
</dbReference>
<gene>
    <name evidence="2" type="ORF">GCM10007380_13420</name>
</gene>
<evidence type="ECO:0000313" key="3">
    <source>
        <dbReference type="Proteomes" id="UP000626244"/>
    </source>
</evidence>
<keyword evidence="1" id="KW-1133">Transmembrane helix</keyword>
<evidence type="ECO:0000313" key="2">
    <source>
        <dbReference type="EMBL" id="GGI12539.1"/>
    </source>
</evidence>
<evidence type="ECO:0008006" key="4">
    <source>
        <dbReference type="Google" id="ProtNLM"/>
    </source>
</evidence>
<comment type="caution">
    <text evidence="2">The sequence shown here is derived from an EMBL/GenBank/DDBJ whole genome shotgun (WGS) entry which is preliminary data.</text>
</comment>
<dbReference type="AlphaFoldDB" id="A0A8J3AEQ7"/>
<keyword evidence="1" id="KW-0812">Transmembrane</keyword>
<keyword evidence="3" id="KW-1185">Reference proteome</keyword>